<organism evidence="1 2">
    <name type="scientific">Batillaria attramentaria</name>
    <dbReference type="NCBI Taxonomy" id="370345"/>
    <lineage>
        <taxon>Eukaryota</taxon>
        <taxon>Metazoa</taxon>
        <taxon>Spiralia</taxon>
        <taxon>Lophotrochozoa</taxon>
        <taxon>Mollusca</taxon>
        <taxon>Gastropoda</taxon>
        <taxon>Caenogastropoda</taxon>
        <taxon>Sorbeoconcha</taxon>
        <taxon>Cerithioidea</taxon>
        <taxon>Batillariidae</taxon>
        <taxon>Batillaria</taxon>
    </lineage>
</organism>
<evidence type="ECO:0000313" key="1">
    <source>
        <dbReference type="EMBL" id="KAK7504734.1"/>
    </source>
</evidence>
<accession>A0ABD0LZ54</accession>
<keyword evidence="2" id="KW-1185">Reference proteome</keyword>
<sequence length="85" mass="9245">MNPIKSRFIGSVARMEATPRHSGGKGKSIFVQPAGKGRGVAEEALRESVSGIVFHVQPLSVFSRGVRVRRPLHRAESHADVHCTD</sequence>
<evidence type="ECO:0000313" key="2">
    <source>
        <dbReference type="Proteomes" id="UP001519460"/>
    </source>
</evidence>
<protein>
    <submittedName>
        <fullName evidence="1">Uncharacterized protein</fullName>
    </submittedName>
</protein>
<dbReference type="Proteomes" id="UP001519460">
    <property type="component" value="Unassembled WGS sequence"/>
</dbReference>
<comment type="caution">
    <text evidence="1">The sequence shown here is derived from an EMBL/GenBank/DDBJ whole genome shotgun (WGS) entry which is preliminary data.</text>
</comment>
<reference evidence="1 2" key="1">
    <citation type="journal article" date="2023" name="Sci. Data">
        <title>Genome assembly of the Korean intertidal mud-creeper Batillaria attramentaria.</title>
        <authorList>
            <person name="Patra A.K."/>
            <person name="Ho P.T."/>
            <person name="Jun S."/>
            <person name="Lee S.J."/>
            <person name="Kim Y."/>
            <person name="Won Y.J."/>
        </authorList>
    </citation>
    <scope>NUCLEOTIDE SEQUENCE [LARGE SCALE GENOMIC DNA]</scope>
    <source>
        <strain evidence="1">Wonlab-2016</strain>
    </source>
</reference>
<gene>
    <name evidence="1" type="ORF">BaRGS_00003762</name>
</gene>
<dbReference type="EMBL" id="JACVVK020000013">
    <property type="protein sequence ID" value="KAK7504734.1"/>
    <property type="molecule type" value="Genomic_DNA"/>
</dbReference>
<proteinExistence type="predicted"/>
<name>A0ABD0LZ54_9CAEN</name>
<dbReference type="AlphaFoldDB" id="A0ABD0LZ54"/>